<proteinExistence type="predicted"/>
<reference evidence="2" key="1">
    <citation type="journal article" date="2023" name="G3 (Bethesda)">
        <title>Genome assembly and association tests identify interacting loci associated with vigor, precocity, and sex in interspecific pistachio rootstocks.</title>
        <authorList>
            <person name="Palmer W."/>
            <person name="Jacygrad E."/>
            <person name="Sagayaradj S."/>
            <person name="Cavanaugh K."/>
            <person name="Han R."/>
            <person name="Bertier L."/>
            <person name="Beede B."/>
            <person name="Kafkas S."/>
            <person name="Golino D."/>
            <person name="Preece J."/>
            <person name="Michelmore R."/>
        </authorList>
    </citation>
    <scope>NUCLEOTIDE SEQUENCE [LARGE SCALE GENOMIC DNA]</scope>
</reference>
<evidence type="ECO:0000313" key="2">
    <source>
        <dbReference type="Proteomes" id="UP001163603"/>
    </source>
</evidence>
<dbReference type="Proteomes" id="UP001163603">
    <property type="component" value="Chromosome 5"/>
</dbReference>
<dbReference type="EMBL" id="CM047740">
    <property type="protein sequence ID" value="KAJ0041261.1"/>
    <property type="molecule type" value="Genomic_DNA"/>
</dbReference>
<gene>
    <name evidence="1" type="ORF">Pint_27758</name>
</gene>
<keyword evidence="2" id="KW-1185">Reference proteome</keyword>
<organism evidence="1 2">
    <name type="scientific">Pistacia integerrima</name>
    <dbReference type="NCBI Taxonomy" id="434235"/>
    <lineage>
        <taxon>Eukaryota</taxon>
        <taxon>Viridiplantae</taxon>
        <taxon>Streptophyta</taxon>
        <taxon>Embryophyta</taxon>
        <taxon>Tracheophyta</taxon>
        <taxon>Spermatophyta</taxon>
        <taxon>Magnoliopsida</taxon>
        <taxon>eudicotyledons</taxon>
        <taxon>Gunneridae</taxon>
        <taxon>Pentapetalae</taxon>
        <taxon>rosids</taxon>
        <taxon>malvids</taxon>
        <taxon>Sapindales</taxon>
        <taxon>Anacardiaceae</taxon>
        <taxon>Pistacia</taxon>
    </lineage>
</organism>
<comment type="caution">
    <text evidence="1">The sequence shown here is derived from an EMBL/GenBank/DDBJ whole genome shotgun (WGS) entry which is preliminary data.</text>
</comment>
<sequence length="61" mass="7020">MVHSIQGTIRLTRPVGYCYQWLCGSYSERRRGVHSKIEEYSEGSTQKRQKGFFPPLSRIGG</sequence>
<protein>
    <submittedName>
        <fullName evidence="1">Uncharacterized protein</fullName>
    </submittedName>
</protein>
<accession>A0ACC0YUH8</accession>
<name>A0ACC0YUH8_9ROSI</name>
<evidence type="ECO:0000313" key="1">
    <source>
        <dbReference type="EMBL" id="KAJ0041261.1"/>
    </source>
</evidence>